<reference evidence="10 11" key="1">
    <citation type="submission" date="2019-07" db="EMBL/GenBank/DDBJ databases">
        <title>Genome assembly of two rare yeast pathogens: Diutina rugosa and Trichomonascus ciferrii.</title>
        <authorList>
            <person name="Mixao V."/>
            <person name="Saus E."/>
            <person name="Hansen A."/>
            <person name="Lass-Flor C."/>
            <person name="Gabaldon T."/>
        </authorList>
    </citation>
    <scope>NUCLEOTIDE SEQUENCE [LARGE SCALE GENOMIC DNA]</scope>
    <source>
        <strain evidence="10 11">CBS 613</strain>
    </source>
</reference>
<dbReference type="GO" id="GO:0034476">
    <property type="term" value="P:U5 snRNA 3'-end processing"/>
    <property type="evidence" value="ECO:0007669"/>
    <property type="project" value="TreeGrafter"/>
</dbReference>
<dbReference type="GO" id="GO:0034473">
    <property type="term" value="P:U1 snRNA 3'-end processing"/>
    <property type="evidence" value="ECO:0007669"/>
    <property type="project" value="TreeGrafter"/>
</dbReference>
<dbReference type="InterPro" id="IPR015847">
    <property type="entry name" value="ExoRNase_PH_dom2"/>
</dbReference>
<keyword evidence="6" id="KW-0539">Nucleus</keyword>
<evidence type="ECO:0000259" key="9">
    <source>
        <dbReference type="Pfam" id="PF03725"/>
    </source>
</evidence>
<dbReference type="SUPFAM" id="SSF54211">
    <property type="entry name" value="Ribosomal protein S5 domain 2-like"/>
    <property type="match status" value="1"/>
</dbReference>
<dbReference type="InterPro" id="IPR001247">
    <property type="entry name" value="ExoRNase_PH_dom1"/>
</dbReference>
<dbReference type="GO" id="GO:0071035">
    <property type="term" value="P:nuclear polyadenylation-dependent rRNA catabolic process"/>
    <property type="evidence" value="ECO:0007669"/>
    <property type="project" value="TreeGrafter"/>
</dbReference>
<feature type="domain" description="Exoribonuclease phosphorolytic" evidence="9">
    <location>
        <begin position="193"/>
        <end position="268"/>
    </location>
</feature>
<comment type="subcellular location">
    <subcellularLocation>
        <location evidence="2">Cytoplasm</location>
    </subcellularLocation>
    <subcellularLocation>
        <location evidence="1">Nucleus</location>
    </subcellularLocation>
</comment>
<evidence type="ECO:0000256" key="2">
    <source>
        <dbReference type="ARBA" id="ARBA00004496"/>
    </source>
</evidence>
<dbReference type="GO" id="GO:0071028">
    <property type="term" value="P:nuclear mRNA surveillance"/>
    <property type="evidence" value="ECO:0007669"/>
    <property type="project" value="TreeGrafter"/>
</dbReference>
<dbReference type="PANTHER" id="PTHR11097">
    <property type="entry name" value="EXOSOME COMPLEX EXONUCLEASE RIBOSOMAL RNA PROCESSING PROTEIN"/>
    <property type="match status" value="1"/>
</dbReference>
<dbReference type="InterPro" id="IPR020568">
    <property type="entry name" value="Ribosomal_Su5_D2-typ_SF"/>
</dbReference>
<dbReference type="SUPFAM" id="SSF55666">
    <property type="entry name" value="Ribonuclease PH domain 2-like"/>
    <property type="match status" value="1"/>
</dbReference>
<organism evidence="10 11">
    <name type="scientific">Diutina rugosa</name>
    <name type="common">Yeast</name>
    <name type="synonym">Candida rugosa</name>
    <dbReference type="NCBI Taxonomy" id="5481"/>
    <lineage>
        <taxon>Eukaryota</taxon>
        <taxon>Fungi</taxon>
        <taxon>Dikarya</taxon>
        <taxon>Ascomycota</taxon>
        <taxon>Saccharomycotina</taxon>
        <taxon>Pichiomycetes</taxon>
        <taxon>Debaryomycetaceae</taxon>
        <taxon>Diutina</taxon>
    </lineage>
</organism>
<keyword evidence="4" id="KW-0963">Cytoplasm</keyword>
<dbReference type="GO" id="GO:0005730">
    <property type="term" value="C:nucleolus"/>
    <property type="evidence" value="ECO:0007669"/>
    <property type="project" value="UniProtKB-ARBA"/>
</dbReference>
<dbReference type="InterPro" id="IPR027408">
    <property type="entry name" value="PNPase/RNase_PH_dom_sf"/>
</dbReference>
<dbReference type="GO" id="GO:0071038">
    <property type="term" value="P:TRAMP-dependent tRNA surveillance pathway"/>
    <property type="evidence" value="ECO:0007669"/>
    <property type="project" value="TreeGrafter"/>
</dbReference>
<evidence type="ECO:0000256" key="1">
    <source>
        <dbReference type="ARBA" id="ARBA00004123"/>
    </source>
</evidence>
<dbReference type="GO" id="GO:0034475">
    <property type="term" value="P:U4 snRNA 3'-end processing"/>
    <property type="evidence" value="ECO:0007669"/>
    <property type="project" value="TreeGrafter"/>
</dbReference>
<evidence type="ECO:0000256" key="6">
    <source>
        <dbReference type="ARBA" id="ARBA00023242"/>
    </source>
</evidence>
<evidence type="ECO:0000313" key="10">
    <source>
        <dbReference type="EMBL" id="KAA8901087.1"/>
    </source>
</evidence>
<dbReference type="GO" id="GO:0035925">
    <property type="term" value="F:mRNA 3'-UTR AU-rich region binding"/>
    <property type="evidence" value="ECO:0007669"/>
    <property type="project" value="TreeGrafter"/>
</dbReference>
<dbReference type="GO" id="GO:0000177">
    <property type="term" value="C:cytoplasmic exosome (RNase complex)"/>
    <property type="evidence" value="ECO:0007669"/>
    <property type="project" value="TreeGrafter"/>
</dbReference>
<keyword evidence="11" id="KW-1185">Reference proteome</keyword>
<dbReference type="AlphaFoldDB" id="A0A642UL64"/>
<comment type="caution">
    <text evidence="10">The sequence shown here is derived from an EMBL/GenBank/DDBJ whole genome shotgun (WGS) entry which is preliminary data.</text>
</comment>
<dbReference type="OMA" id="GPQFENG"/>
<dbReference type="Gene3D" id="3.30.230.70">
    <property type="entry name" value="GHMP Kinase, N-terminal domain"/>
    <property type="match status" value="1"/>
</dbReference>
<evidence type="ECO:0000256" key="3">
    <source>
        <dbReference type="ARBA" id="ARBA00006678"/>
    </source>
</evidence>
<evidence type="ECO:0000256" key="7">
    <source>
        <dbReference type="SAM" id="MobiDB-lite"/>
    </source>
</evidence>
<gene>
    <name evidence="10" type="ORF">DIURU_003457</name>
</gene>
<dbReference type="InterPro" id="IPR033100">
    <property type="entry name" value="Rrp45"/>
</dbReference>
<dbReference type="GO" id="GO:0000176">
    <property type="term" value="C:nuclear exosome (RNase complex)"/>
    <property type="evidence" value="ECO:0007669"/>
    <property type="project" value="UniProtKB-ARBA"/>
</dbReference>
<dbReference type="CDD" id="cd11368">
    <property type="entry name" value="RNase_PH_RRP45"/>
    <property type="match status" value="1"/>
</dbReference>
<feature type="domain" description="Exoribonuclease phosphorolytic" evidence="8">
    <location>
        <begin position="46"/>
        <end position="170"/>
    </location>
</feature>
<dbReference type="OrthoDB" id="10264038at2759"/>
<evidence type="ECO:0000313" key="11">
    <source>
        <dbReference type="Proteomes" id="UP000449547"/>
    </source>
</evidence>
<feature type="region of interest" description="Disordered" evidence="7">
    <location>
        <begin position="317"/>
        <end position="337"/>
    </location>
</feature>
<dbReference type="GO" id="GO:0016075">
    <property type="term" value="P:rRNA catabolic process"/>
    <property type="evidence" value="ECO:0007669"/>
    <property type="project" value="TreeGrafter"/>
</dbReference>
<evidence type="ECO:0000259" key="8">
    <source>
        <dbReference type="Pfam" id="PF01138"/>
    </source>
</evidence>
<comment type="similarity">
    <text evidence="3">Belongs to the RNase PH family.</text>
</comment>
<evidence type="ECO:0000256" key="4">
    <source>
        <dbReference type="ARBA" id="ARBA00022490"/>
    </source>
</evidence>
<name>A0A642UL64_DIURU</name>
<dbReference type="Pfam" id="PF01138">
    <property type="entry name" value="RNase_PH"/>
    <property type="match status" value="1"/>
</dbReference>
<evidence type="ECO:0000256" key="5">
    <source>
        <dbReference type="ARBA" id="ARBA00022884"/>
    </source>
</evidence>
<sequence>MSSRRVQIPSSTQHITLEALKQGLRIDLKNQNRKLDEIRKPVIHLSDEFGYVEVAWGETKAAIRVSAKIAKPYEERPFEGTFQINCEISSMAWANFENNSSKSAQEIITSRLIEKAIKRSNSLDLESLCIIAGEKVWAITVDINFLNYDGGLIDSGCFGVMLALQHFRKPDVTIRGLEVEVHNDRPVPLSILHIPICVSYSFFNRHSDDMTVNIKGDENDEICIVDASKEEELLAQGQFVVTLNKNRELVQVSKNGGLPIDAGQLVQLCLTSTRIVDELTNLMQAELESWELKRYKTERLDLLQGIATRTENELELGRDTAEFQTEPTVGAKSLPVE</sequence>
<dbReference type="Proteomes" id="UP000449547">
    <property type="component" value="Unassembled WGS sequence"/>
</dbReference>
<dbReference type="GeneID" id="54782108"/>
<proteinExistence type="inferred from homology"/>
<dbReference type="GO" id="GO:0000467">
    <property type="term" value="P:exonucleolytic trimming to generate mature 3'-end of 5.8S rRNA from tricistronic rRNA transcript (SSU-rRNA, 5.8S rRNA, LSU-rRNA)"/>
    <property type="evidence" value="ECO:0007669"/>
    <property type="project" value="TreeGrafter"/>
</dbReference>
<dbReference type="VEuPathDB" id="FungiDB:DIURU_003457"/>
<protein>
    <submittedName>
        <fullName evidence="10">Uncharacterized protein</fullName>
    </submittedName>
</protein>
<accession>A0A642UL64</accession>
<keyword evidence="5" id="KW-0694">RNA-binding</keyword>
<dbReference type="EMBL" id="SWFT01000105">
    <property type="protein sequence ID" value="KAA8901087.1"/>
    <property type="molecule type" value="Genomic_DNA"/>
</dbReference>
<dbReference type="InterPro" id="IPR036345">
    <property type="entry name" value="ExoRNase_PH_dom2_sf"/>
</dbReference>
<dbReference type="InterPro" id="IPR050590">
    <property type="entry name" value="Exosome_comp_Rrp42_subfam"/>
</dbReference>
<dbReference type="RefSeq" id="XP_034011710.1">
    <property type="nucleotide sequence ID" value="XM_034156221.1"/>
</dbReference>
<dbReference type="PANTHER" id="PTHR11097:SF14">
    <property type="entry name" value="EXOSOME COMPLEX COMPONENT RRP45"/>
    <property type="match status" value="1"/>
</dbReference>
<dbReference type="Pfam" id="PF03725">
    <property type="entry name" value="RNase_PH_C"/>
    <property type="match status" value="1"/>
</dbReference>